<dbReference type="InterPro" id="IPR036400">
    <property type="entry name" value="Cyt_B5-like_heme/steroid_sf"/>
</dbReference>
<feature type="domain" description="Cytochrome b5 heme-binding" evidence="1">
    <location>
        <begin position="5"/>
        <end position="77"/>
    </location>
</feature>
<sequence>MAKTFTREELKKYDGQNGNPAYVAINNRVYDVTHIPAWQDGTHHGNKAELALTDVLFDYSPHKDRVLANLPKVGTLVGEE</sequence>
<name>A0A1Y3URD9_LIMRT</name>
<evidence type="ECO:0000313" key="2">
    <source>
        <dbReference type="EMBL" id="OUN47910.1"/>
    </source>
</evidence>
<proteinExistence type="predicted"/>
<dbReference type="Pfam" id="PF00173">
    <property type="entry name" value="Cyt-b5"/>
    <property type="match status" value="1"/>
</dbReference>
<accession>A0A1Y3URD9</accession>
<dbReference type="SMART" id="SM01117">
    <property type="entry name" value="Cyt-b5"/>
    <property type="match status" value="1"/>
</dbReference>
<evidence type="ECO:0000313" key="4">
    <source>
        <dbReference type="Proteomes" id="UP000195868"/>
    </source>
</evidence>
<evidence type="ECO:0000313" key="5">
    <source>
        <dbReference type="Proteomes" id="UP000510868"/>
    </source>
</evidence>
<reference evidence="4" key="1">
    <citation type="submission" date="2017-04" db="EMBL/GenBank/DDBJ databases">
        <title>Function of individual gut microbiota members based on whole genome sequencing of pure cultures obtained from chicken caecum.</title>
        <authorList>
            <person name="Medvecky M."/>
            <person name="Cejkova D."/>
            <person name="Polansky O."/>
            <person name="Karasova D."/>
            <person name="Kubasova T."/>
            <person name="Cizek A."/>
            <person name="Rychlik I."/>
        </authorList>
    </citation>
    <scope>NUCLEOTIDE SEQUENCE [LARGE SCALE GENOMIC DNA]</scope>
    <source>
        <strain evidence="4">An71</strain>
    </source>
</reference>
<dbReference type="InterPro" id="IPR001199">
    <property type="entry name" value="Cyt_B5-like_heme/steroid-bd"/>
</dbReference>
<protein>
    <submittedName>
        <fullName evidence="2">Cytochrome B5</fullName>
    </submittedName>
</protein>
<dbReference type="Proteomes" id="UP000195868">
    <property type="component" value="Unassembled WGS sequence"/>
</dbReference>
<dbReference type="SUPFAM" id="SSF55856">
    <property type="entry name" value="Cytochrome b5-like heme/steroid binding domain"/>
    <property type="match status" value="1"/>
</dbReference>
<reference evidence="2" key="2">
    <citation type="journal article" date="2018" name="BMC Genomics">
        <title>Whole genome sequencing and function prediction of 133 gut anaerobes isolated from chicken caecum in pure cultures.</title>
        <authorList>
            <person name="Medvecky M."/>
            <person name="Cejkova D."/>
            <person name="Polansky O."/>
            <person name="Karasova D."/>
            <person name="Kubasova T."/>
            <person name="Cizek A."/>
            <person name="Rychlik I."/>
        </authorList>
    </citation>
    <scope>NUCLEOTIDE SEQUENCE</scope>
    <source>
        <strain evidence="2">An71</strain>
    </source>
</reference>
<dbReference type="AlphaFoldDB" id="A0A1Y3URD9"/>
<dbReference type="EMBL" id="CP059275">
    <property type="protein sequence ID" value="QLQ61515.1"/>
    <property type="molecule type" value="Genomic_DNA"/>
</dbReference>
<evidence type="ECO:0000313" key="3">
    <source>
        <dbReference type="EMBL" id="QLQ61515.1"/>
    </source>
</evidence>
<dbReference type="EMBL" id="NFHN01000021">
    <property type="protein sequence ID" value="OUN47910.1"/>
    <property type="molecule type" value="Genomic_DNA"/>
</dbReference>
<dbReference type="RefSeq" id="WP_087215178.1">
    <property type="nucleotide sequence ID" value="NZ_CP059275.1"/>
</dbReference>
<organism evidence="2 4">
    <name type="scientific">Limosilactobacillus reuteri</name>
    <name type="common">Lactobacillus reuteri</name>
    <dbReference type="NCBI Taxonomy" id="1598"/>
    <lineage>
        <taxon>Bacteria</taxon>
        <taxon>Bacillati</taxon>
        <taxon>Bacillota</taxon>
        <taxon>Bacilli</taxon>
        <taxon>Lactobacillales</taxon>
        <taxon>Lactobacillaceae</taxon>
        <taxon>Limosilactobacillus</taxon>
    </lineage>
</organism>
<dbReference type="Gene3D" id="3.10.120.10">
    <property type="entry name" value="Cytochrome b5-like heme/steroid binding domain"/>
    <property type="match status" value="1"/>
</dbReference>
<evidence type="ECO:0000259" key="1">
    <source>
        <dbReference type="SMART" id="SM01117"/>
    </source>
</evidence>
<gene>
    <name evidence="2" type="ORF">B5G22_06225</name>
    <name evidence="3" type="ORF">HHK02_10255</name>
</gene>
<reference evidence="3 5" key="3">
    <citation type="submission" date="2020-07" db="EMBL/GenBank/DDBJ databases">
        <title>Genome sequence of Lactobacillus reuteri CNEI-KCA3 isolated from the faeces of a reared-broiler chicken, South-East Nigeria, reveals presence of CRISPR arrays.</title>
        <authorList>
            <person name="Anukam K.C."/>
            <person name="Ibezim C.N."/>
            <person name="BeecK W.V."/>
            <person name="Allonsius C."/>
            <person name="Broek M.D."/>
            <person name="Tuyaerts I."/>
            <person name="Attama A."/>
            <person name="Esimone C.O."/>
            <person name="Lebeer S."/>
        </authorList>
    </citation>
    <scope>NUCLEOTIDE SEQUENCE [LARGE SCALE GENOMIC DNA]</scope>
    <source>
        <strain evidence="3 5">CNEI-KCA3</strain>
    </source>
</reference>
<dbReference type="Proteomes" id="UP000510868">
    <property type="component" value="Chromosome"/>
</dbReference>